<protein>
    <submittedName>
        <fullName evidence="4">Regulatory protein TetR</fullName>
    </submittedName>
</protein>
<dbReference type="Pfam" id="PF00440">
    <property type="entry name" value="TetR_N"/>
    <property type="match status" value="1"/>
</dbReference>
<dbReference type="InterPro" id="IPR009057">
    <property type="entry name" value="Homeodomain-like_sf"/>
</dbReference>
<dbReference type="STRING" id="760192.Halhy_4167"/>
<dbReference type="OrthoDB" id="649282at2"/>
<evidence type="ECO:0000256" key="1">
    <source>
        <dbReference type="ARBA" id="ARBA00023125"/>
    </source>
</evidence>
<evidence type="ECO:0000313" key="5">
    <source>
        <dbReference type="Proteomes" id="UP000008461"/>
    </source>
</evidence>
<evidence type="ECO:0000259" key="3">
    <source>
        <dbReference type="PROSITE" id="PS50977"/>
    </source>
</evidence>
<dbReference type="InterPro" id="IPR001647">
    <property type="entry name" value="HTH_TetR"/>
</dbReference>
<dbReference type="GO" id="GO:0003677">
    <property type="term" value="F:DNA binding"/>
    <property type="evidence" value="ECO:0007669"/>
    <property type="project" value="UniProtKB-UniRule"/>
</dbReference>
<dbReference type="Proteomes" id="UP000008461">
    <property type="component" value="Chromosome"/>
</dbReference>
<dbReference type="PROSITE" id="PS50977">
    <property type="entry name" value="HTH_TETR_2"/>
    <property type="match status" value="1"/>
</dbReference>
<proteinExistence type="predicted"/>
<keyword evidence="5" id="KW-1185">Reference proteome</keyword>
<feature type="DNA-binding region" description="H-T-H motif" evidence="2">
    <location>
        <begin position="44"/>
        <end position="63"/>
    </location>
</feature>
<reference evidence="4 5" key="1">
    <citation type="journal article" date="2011" name="Stand. Genomic Sci.">
        <title>Complete genome sequence of Haliscomenobacter hydrossis type strain (O).</title>
        <authorList>
            <consortium name="US DOE Joint Genome Institute (JGI-PGF)"/>
            <person name="Daligault H."/>
            <person name="Lapidus A."/>
            <person name="Zeytun A."/>
            <person name="Nolan M."/>
            <person name="Lucas S."/>
            <person name="Del Rio T.G."/>
            <person name="Tice H."/>
            <person name="Cheng J.F."/>
            <person name="Tapia R."/>
            <person name="Han C."/>
            <person name="Goodwin L."/>
            <person name="Pitluck S."/>
            <person name="Liolios K."/>
            <person name="Pagani I."/>
            <person name="Ivanova N."/>
            <person name="Huntemann M."/>
            <person name="Mavromatis K."/>
            <person name="Mikhailova N."/>
            <person name="Pati A."/>
            <person name="Chen A."/>
            <person name="Palaniappan K."/>
            <person name="Land M."/>
            <person name="Hauser L."/>
            <person name="Brambilla E.M."/>
            <person name="Rohde M."/>
            <person name="Verbarg S."/>
            <person name="Goker M."/>
            <person name="Bristow J."/>
            <person name="Eisen J.A."/>
            <person name="Markowitz V."/>
            <person name="Hugenholtz P."/>
            <person name="Kyrpides N.C."/>
            <person name="Klenk H.P."/>
            <person name="Woyke T."/>
        </authorList>
    </citation>
    <scope>NUCLEOTIDE SEQUENCE [LARGE SCALE GENOMIC DNA]</scope>
    <source>
        <strain evidence="5">ATCC 27775 / DSM 1100 / LMG 10767 / O</strain>
    </source>
</reference>
<evidence type="ECO:0000256" key="2">
    <source>
        <dbReference type="PROSITE-ProRule" id="PRU00335"/>
    </source>
</evidence>
<gene>
    <name evidence="4" type="ordered locus">Halhy_4167</name>
</gene>
<reference key="2">
    <citation type="submission" date="2011-04" db="EMBL/GenBank/DDBJ databases">
        <title>Complete sequence of chromosome of Haliscomenobacter hydrossis DSM 1100.</title>
        <authorList>
            <consortium name="US DOE Joint Genome Institute (JGI-PGF)"/>
            <person name="Lucas S."/>
            <person name="Han J."/>
            <person name="Lapidus A."/>
            <person name="Bruce D."/>
            <person name="Goodwin L."/>
            <person name="Pitluck S."/>
            <person name="Peters L."/>
            <person name="Kyrpides N."/>
            <person name="Mavromatis K."/>
            <person name="Ivanova N."/>
            <person name="Ovchinnikova G."/>
            <person name="Pagani I."/>
            <person name="Daligault H."/>
            <person name="Detter J.C."/>
            <person name="Han C."/>
            <person name="Land M."/>
            <person name="Hauser L."/>
            <person name="Markowitz V."/>
            <person name="Cheng J.-F."/>
            <person name="Hugenholtz P."/>
            <person name="Woyke T."/>
            <person name="Wu D."/>
            <person name="Verbarg S."/>
            <person name="Frueling A."/>
            <person name="Brambilla E."/>
            <person name="Klenk H.-P."/>
            <person name="Eisen J.A."/>
        </authorList>
    </citation>
    <scope>NUCLEOTIDE SEQUENCE</scope>
    <source>
        <strain>DSM 1100</strain>
    </source>
</reference>
<keyword evidence="1 2" id="KW-0238">DNA-binding</keyword>
<dbReference type="EMBL" id="CP002691">
    <property type="protein sequence ID" value="AEE52013.1"/>
    <property type="molecule type" value="Genomic_DNA"/>
</dbReference>
<dbReference type="eggNOG" id="COG1309">
    <property type="taxonomic scope" value="Bacteria"/>
</dbReference>
<dbReference type="AlphaFoldDB" id="F4L4L2"/>
<sequence>MAVAIKMKLNEKLFLRDPQETKLGRKIIQYSILMIDEKGFEDFTFKKLADRIESTEASVYRYFENKHRLLLFLLSWYWEWIKYSIELKVMNIEDPKRKLRIALETLVDTSHHDNPETEHINEAILHRIVIAESAKGYYTKQVDEENQQGLFLTYKALCQTFHTIMLEINPGFPYPRALASTILEMAKSHVYFSEHLPSLTDINFKQGNSEAQVKQLLIDFAFGLLGSTHFTAKTENGQLLGA</sequence>
<organism evidence="4 5">
    <name type="scientific">Haliscomenobacter hydrossis (strain ATCC 27775 / DSM 1100 / LMG 10767 / O)</name>
    <dbReference type="NCBI Taxonomy" id="760192"/>
    <lineage>
        <taxon>Bacteria</taxon>
        <taxon>Pseudomonadati</taxon>
        <taxon>Bacteroidota</taxon>
        <taxon>Saprospiria</taxon>
        <taxon>Saprospirales</taxon>
        <taxon>Haliscomenobacteraceae</taxon>
        <taxon>Haliscomenobacter</taxon>
    </lineage>
</organism>
<dbReference type="Gene3D" id="1.10.357.10">
    <property type="entry name" value="Tetracycline Repressor, domain 2"/>
    <property type="match status" value="1"/>
</dbReference>
<accession>F4L4L2</accession>
<feature type="domain" description="HTH tetR-type" evidence="3">
    <location>
        <begin position="21"/>
        <end position="81"/>
    </location>
</feature>
<evidence type="ECO:0000313" key="4">
    <source>
        <dbReference type="EMBL" id="AEE52013.1"/>
    </source>
</evidence>
<name>F4L4L2_HALH1</name>
<dbReference type="RefSeq" id="WP_013766551.1">
    <property type="nucleotide sequence ID" value="NC_015510.1"/>
</dbReference>
<dbReference type="HOGENOM" id="CLU_1233814_0_0_10"/>
<dbReference type="SUPFAM" id="SSF46689">
    <property type="entry name" value="Homeodomain-like"/>
    <property type="match status" value="1"/>
</dbReference>
<dbReference type="KEGG" id="hhy:Halhy_4167"/>